<dbReference type="Proteomes" id="UP000469185">
    <property type="component" value="Unassembled WGS sequence"/>
</dbReference>
<feature type="domain" description="Methyltransferase" evidence="3">
    <location>
        <begin position="33"/>
        <end position="121"/>
    </location>
</feature>
<dbReference type="InterPro" id="IPR023149">
    <property type="entry name" value="Trans_acon_MeTrfase_C"/>
</dbReference>
<evidence type="ECO:0000256" key="2">
    <source>
        <dbReference type="ARBA" id="ARBA00022679"/>
    </source>
</evidence>
<dbReference type="SUPFAM" id="SSF53335">
    <property type="entry name" value="S-adenosyl-L-methionine-dependent methyltransferases"/>
    <property type="match status" value="1"/>
</dbReference>
<dbReference type="InterPro" id="IPR041698">
    <property type="entry name" value="Methyltransf_25"/>
</dbReference>
<sequence length="249" mass="27511">MWDPDQYLTFADQRSRPFHDLVAQVRPGPVRHVVDLGCGPGGLTAGLAARWPGARIVGVDSSAEMIERAGRYHGAEFVHADLRSWEPDGPVDVLLSNATLQWVSGHLGMLARLASFIAAGGWLAFQVPANFGEPSHVELRDLAASPRWAGRLEVTWPAAHEPEEYLDALLDLGLAAEVWETTYHHLLPGPDDVLEWVRGSALRPVLDLLDDDEQAEFTEAYRARLHAAYPVGVHGTLLHYRRVFAVAHR</sequence>
<dbReference type="Pfam" id="PF13649">
    <property type="entry name" value="Methyltransf_25"/>
    <property type="match status" value="1"/>
</dbReference>
<dbReference type="PANTHER" id="PTHR43861:SF1">
    <property type="entry name" value="TRANS-ACONITATE 2-METHYLTRANSFERASE"/>
    <property type="match status" value="1"/>
</dbReference>
<keyword evidence="5" id="KW-1185">Reference proteome</keyword>
<gene>
    <name evidence="4" type="ORF">G1H11_06995</name>
</gene>
<dbReference type="GO" id="GO:0032259">
    <property type="term" value="P:methylation"/>
    <property type="evidence" value="ECO:0007669"/>
    <property type="project" value="UniProtKB-KW"/>
</dbReference>
<dbReference type="CDD" id="cd02440">
    <property type="entry name" value="AdoMet_MTases"/>
    <property type="match status" value="1"/>
</dbReference>
<keyword evidence="1 4" id="KW-0489">Methyltransferase</keyword>
<name>A0A6N9YJI3_9ACTN</name>
<comment type="caution">
    <text evidence="4">The sequence shown here is derived from an EMBL/GenBank/DDBJ whole genome shotgun (WGS) entry which is preliminary data.</text>
</comment>
<dbReference type="Gene3D" id="1.10.150.290">
    <property type="entry name" value="S-adenosyl-L-methionine-dependent methyltransferases"/>
    <property type="match status" value="1"/>
</dbReference>
<dbReference type="GO" id="GO:0030798">
    <property type="term" value="F:trans-aconitate 2-methyltransferase activity"/>
    <property type="evidence" value="ECO:0007669"/>
    <property type="project" value="InterPro"/>
</dbReference>
<dbReference type="RefSeq" id="WP_163817431.1">
    <property type="nucleotide sequence ID" value="NZ_JAAGOB010000003.1"/>
</dbReference>
<dbReference type="AlphaFoldDB" id="A0A6N9YJI3"/>
<dbReference type="PANTHER" id="PTHR43861">
    <property type="entry name" value="TRANS-ACONITATE 2-METHYLTRANSFERASE-RELATED"/>
    <property type="match status" value="1"/>
</dbReference>
<evidence type="ECO:0000256" key="1">
    <source>
        <dbReference type="ARBA" id="ARBA00022603"/>
    </source>
</evidence>
<accession>A0A6N9YJI3</accession>
<dbReference type="Gene3D" id="3.40.50.150">
    <property type="entry name" value="Vaccinia Virus protein VP39"/>
    <property type="match status" value="1"/>
</dbReference>
<dbReference type="EMBL" id="JAAGOB010000003">
    <property type="protein sequence ID" value="NED95058.1"/>
    <property type="molecule type" value="Genomic_DNA"/>
</dbReference>
<reference evidence="4 5" key="1">
    <citation type="submission" date="2020-02" db="EMBL/GenBank/DDBJ databases">
        <authorList>
            <person name="Li X.-J."/>
            <person name="Feng X.-M."/>
        </authorList>
    </citation>
    <scope>NUCLEOTIDE SEQUENCE [LARGE SCALE GENOMIC DNA]</scope>
    <source>
        <strain evidence="4 5">CGMCC 4.7225</strain>
    </source>
</reference>
<evidence type="ECO:0000259" key="3">
    <source>
        <dbReference type="Pfam" id="PF13649"/>
    </source>
</evidence>
<proteinExistence type="predicted"/>
<evidence type="ECO:0000313" key="5">
    <source>
        <dbReference type="Proteomes" id="UP000469185"/>
    </source>
</evidence>
<evidence type="ECO:0000313" key="4">
    <source>
        <dbReference type="EMBL" id="NED95058.1"/>
    </source>
</evidence>
<dbReference type="InterPro" id="IPR029063">
    <property type="entry name" value="SAM-dependent_MTases_sf"/>
</dbReference>
<protein>
    <submittedName>
        <fullName evidence="4">Methyltransferase domain-containing protein</fullName>
    </submittedName>
</protein>
<keyword evidence="2 4" id="KW-0808">Transferase</keyword>
<organism evidence="4 5">
    <name type="scientific">Phytoactinopolyspora alkaliphila</name>
    <dbReference type="NCBI Taxonomy" id="1783498"/>
    <lineage>
        <taxon>Bacteria</taxon>
        <taxon>Bacillati</taxon>
        <taxon>Actinomycetota</taxon>
        <taxon>Actinomycetes</taxon>
        <taxon>Jiangellales</taxon>
        <taxon>Jiangellaceae</taxon>
        <taxon>Phytoactinopolyspora</taxon>
    </lineage>
</organism>